<proteinExistence type="predicted"/>
<accession>A0ACA9K8Y6</accession>
<organism evidence="1 2">
    <name type="scientific">Acaulospora colombiana</name>
    <dbReference type="NCBI Taxonomy" id="27376"/>
    <lineage>
        <taxon>Eukaryota</taxon>
        <taxon>Fungi</taxon>
        <taxon>Fungi incertae sedis</taxon>
        <taxon>Mucoromycota</taxon>
        <taxon>Glomeromycotina</taxon>
        <taxon>Glomeromycetes</taxon>
        <taxon>Diversisporales</taxon>
        <taxon>Acaulosporaceae</taxon>
        <taxon>Acaulospora</taxon>
    </lineage>
</organism>
<protein>
    <submittedName>
        <fullName evidence="1">1616_t:CDS:1</fullName>
    </submittedName>
</protein>
<keyword evidence="2" id="KW-1185">Reference proteome</keyword>
<dbReference type="EMBL" id="CAJVPT010001284">
    <property type="protein sequence ID" value="CAG8459883.1"/>
    <property type="molecule type" value="Genomic_DNA"/>
</dbReference>
<feature type="non-terminal residue" evidence="1">
    <location>
        <position position="256"/>
    </location>
</feature>
<dbReference type="Proteomes" id="UP000789525">
    <property type="component" value="Unassembled WGS sequence"/>
</dbReference>
<gene>
    <name evidence="1" type="ORF">ACOLOM_LOCUS1127</name>
</gene>
<name>A0ACA9K8Y6_9GLOM</name>
<reference evidence="1" key="1">
    <citation type="submission" date="2021-06" db="EMBL/GenBank/DDBJ databases">
        <authorList>
            <person name="Kallberg Y."/>
            <person name="Tangrot J."/>
            <person name="Rosling A."/>
        </authorList>
    </citation>
    <scope>NUCLEOTIDE SEQUENCE</scope>
    <source>
        <strain evidence="1">CL356</strain>
    </source>
</reference>
<sequence length="256" mass="29961">MMLGLTHSFDDKFINNTIHKALKYRGKTTILAFSYDNARVTCRLQKCVAFWESTDEPSLKGFLEFRLRTNDSEDKDTEHRRYKVELEIIKHHHCGNSELGAKVTSWLKQFKASVLVLFDWFDMYDTNYHAGCDWYWERLRLAVKRQNALAEINLFDVKSDLNEKRQDDLRDQICIEQAQHVLDATRETRSQSVLLQQTITKKRLLDESHDRIAPRTTPQVPRNLNSKKKVAESSDSDLEDVEECSDSDLEDVKESN</sequence>
<evidence type="ECO:0000313" key="1">
    <source>
        <dbReference type="EMBL" id="CAG8459883.1"/>
    </source>
</evidence>
<comment type="caution">
    <text evidence="1">The sequence shown here is derived from an EMBL/GenBank/DDBJ whole genome shotgun (WGS) entry which is preliminary data.</text>
</comment>
<evidence type="ECO:0000313" key="2">
    <source>
        <dbReference type="Proteomes" id="UP000789525"/>
    </source>
</evidence>